<dbReference type="CDD" id="cd06225">
    <property type="entry name" value="HAMP"/>
    <property type="match status" value="1"/>
</dbReference>
<dbReference type="InterPro" id="IPR003661">
    <property type="entry name" value="HisK_dim/P_dom"/>
</dbReference>
<dbReference type="Gene3D" id="3.30.565.10">
    <property type="entry name" value="Histidine kinase-like ATPase, C-terminal domain"/>
    <property type="match status" value="1"/>
</dbReference>
<sequence length="489" mass="55570">MKKQVAHILRLIRKLLSTKLNIRIIAIFIVCFSGATASFVLIASKNPIISQTADYQKKEEWLHQVVSNIGGELERRQLRSDDAEQIAKIVEQYKDARMQVAVAGEKESVVLTTGGEEQKIEVRSLLLNGLGFFTEDLPAGNPLIAIYPVSFQDEVKYIVAVSPHKVASISPRQYNQNALLTMVGAIVVFLVLFFLFMRPITRYIKEIETGIRKIVQEDLSYGIRVKGKNELSSLAANINWMAQQLKERFQRERELEQSKNELITNISHDLRTPLTSIIGYTGLLKDGHYEDEQELRHYLQITYTLSEKLKNQIQELFEYTKLVSPDMQLEYEDMDLGGLLRQFAGEYIPIFKESGLQLELLIPEHPVLVQLDTEKFVRVLDNVLSNAEKYSYKPSKVTVQLQQQKDTAKISVTNETNHIPEDMLPKLFQRLYRLDTSRSQSIEGSGIGLAAVKRIVELHKGNVWAESKQDDITVHIVLPLASGLPAGHI</sequence>
<keyword evidence="7 14" id="KW-0812">Transmembrane</keyword>
<comment type="catalytic activity">
    <reaction evidence="1">
        <text>ATP + protein L-histidine = ADP + protein N-phospho-L-histidine.</text>
        <dbReference type="EC" id="2.7.13.3"/>
    </reaction>
</comment>
<dbReference type="EMBL" id="JANCLT010000005">
    <property type="protein sequence ID" value="MCP8969262.1"/>
    <property type="molecule type" value="Genomic_DNA"/>
</dbReference>
<name>A0AA41X5W7_9BACI</name>
<keyword evidence="18" id="KW-1185">Reference proteome</keyword>
<feature type="transmembrane region" description="Helical" evidence="14">
    <location>
        <begin position="20"/>
        <end position="42"/>
    </location>
</feature>
<dbReference type="InterPro" id="IPR003594">
    <property type="entry name" value="HATPase_dom"/>
</dbReference>
<evidence type="ECO:0000313" key="17">
    <source>
        <dbReference type="EMBL" id="MCP8969262.1"/>
    </source>
</evidence>
<dbReference type="CDD" id="cd00082">
    <property type="entry name" value="HisKA"/>
    <property type="match status" value="1"/>
</dbReference>
<dbReference type="RefSeq" id="WP_254759172.1">
    <property type="nucleotide sequence ID" value="NZ_JANCLT010000005.1"/>
</dbReference>
<dbReference type="Pfam" id="PF02518">
    <property type="entry name" value="HATPase_c"/>
    <property type="match status" value="1"/>
</dbReference>
<evidence type="ECO:0000256" key="2">
    <source>
        <dbReference type="ARBA" id="ARBA00004651"/>
    </source>
</evidence>
<keyword evidence="12" id="KW-0902">Two-component regulatory system</keyword>
<dbReference type="InterPro" id="IPR050398">
    <property type="entry name" value="HssS/ArlS-like"/>
</dbReference>
<feature type="transmembrane region" description="Helical" evidence="14">
    <location>
        <begin position="178"/>
        <end position="197"/>
    </location>
</feature>
<evidence type="ECO:0000256" key="14">
    <source>
        <dbReference type="SAM" id="Phobius"/>
    </source>
</evidence>
<dbReference type="Pfam" id="PF00512">
    <property type="entry name" value="HisKA"/>
    <property type="match status" value="1"/>
</dbReference>
<dbReference type="FunFam" id="1.10.287.130:FF:000008">
    <property type="entry name" value="Two-component sensor histidine kinase"/>
    <property type="match status" value="1"/>
</dbReference>
<dbReference type="Proteomes" id="UP001156102">
    <property type="component" value="Unassembled WGS sequence"/>
</dbReference>
<dbReference type="SMART" id="SM00387">
    <property type="entry name" value="HATPase_c"/>
    <property type="match status" value="1"/>
</dbReference>
<dbReference type="AlphaFoldDB" id="A0AA41X5W7"/>
<dbReference type="PANTHER" id="PTHR45528:SF8">
    <property type="entry name" value="HISTIDINE KINASE"/>
    <property type="match status" value="1"/>
</dbReference>
<evidence type="ECO:0000256" key="1">
    <source>
        <dbReference type="ARBA" id="ARBA00000085"/>
    </source>
</evidence>
<dbReference type="GO" id="GO:0005886">
    <property type="term" value="C:plasma membrane"/>
    <property type="evidence" value="ECO:0007669"/>
    <property type="project" value="UniProtKB-SubCell"/>
</dbReference>
<evidence type="ECO:0000256" key="11">
    <source>
        <dbReference type="ARBA" id="ARBA00022989"/>
    </source>
</evidence>
<evidence type="ECO:0000256" key="10">
    <source>
        <dbReference type="ARBA" id="ARBA00022840"/>
    </source>
</evidence>
<reference evidence="17" key="1">
    <citation type="submission" date="2022-07" db="EMBL/GenBank/DDBJ databases">
        <authorList>
            <person name="Li W.-J."/>
            <person name="Deng Q.-Q."/>
        </authorList>
    </citation>
    <scope>NUCLEOTIDE SEQUENCE</scope>
    <source>
        <strain evidence="17">SYSU M60031</strain>
    </source>
</reference>
<dbReference type="SUPFAM" id="SSF55874">
    <property type="entry name" value="ATPase domain of HSP90 chaperone/DNA topoisomerase II/histidine kinase"/>
    <property type="match status" value="1"/>
</dbReference>
<dbReference type="InterPro" id="IPR003660">
    <property type="entry name" value="HAMP_dom"/>
</dbReference>
<dbReference type="SMART" id="SM00388">
    <property type="entry name" value="HisKA"/>
    <property type="match status" value="1"/>
</dbReference>
<keyword evidence="10" id="KW-0067">ATP-binding</keyword>
<evidence type="ECO:0000259" key="16">
    <source>
        <dbReference type="PROSITE" id="PS50885"/>
    </source>
</evidence>
<accession>A0AA41X5W7</accession>
<proteinExistence type="predicted"/>
<organism evidence="17 18">
    <name type="scientific">Ectobacillus ponti</name>
    <dbReference type="NCBI Taxonomy" id="2961894"/>
    <lineage>
        <taxon>Bacteria</taxon>
        <taxon>Bacillati</taxon>
        <taxon>Bacillota</taxon>
        <taxon>Bacilli</taxon>
        <taxon>Bacillales</taxon>
        <taxon>Bacillaceae</taxon>
        <taxon>Ectobacillus</taxon>
    </lineage>
</organism>
<evidence type="ECO:0000259" key="15">
    <source>
        <dbReference type="PROSITE" id="PS50109"/>
    </source>
</evidence>
<dbReference type="SUPFAM" id="SSF158472">
    <property type="entry name" value="HAMP domain-like"/>
    <property type="match status" value="1"/>
</dbReference>
<dbReference type="Gene3D" id="1.10.287.130">
    <property type="match status" value="1"/>
</dbReference>
<evidence type="ECO:0000256" key="8">
    <source>
        <dbReference type="ARBA" id="ARBA00022741"/>
    </source>
</evidence>
<dbReference type="Pfam" id="PF00672">
    <property type="entry name" value="HAMP"/>
    <property type="match status" value="1"/>
</dbReference>
<dbReference type="SUPFAM" id="SSF47384">
    <property type="entry name" value="Homodimeric domain of signal transducing histidine kinase"/>
    <property type="match status" value="1"/>
</dbReference>
<keyword evidence="9 17" id="KW-0418">Kinase</keyword>
<protein>
    <recommendedName>
        <fullName evidence="3">histidine kinase</fullName>
        <ecNumber evidence="3">2.7.13.3</ecNumber>
    </recommendedName>
</protein>
<comment type="caution">
    <text evidence="17">The sequence shown here is derived from an EMBL/GenBank/DDBJ whole genome shotgun (WGS) entry which is preliminary data.</text>
</comment>
<dbReference type="InterPro" id="IPR036890">
    <property type="entry name" value="HATPase_C_sf"/>
</dbReference>
<dbReference type="InterPro" id="IPR005467">
    <property type="entry name" value="His_kinase_dom"/>
</dbReference>
<keyword evidence="8" id="KW-0547">Nucleotide-binding</keyword>
<dbReference type="Gene3D" id="6.10.340.10">
    <property type="match status" value="1"/>
</dbReference>
<keyword evidence="11 14" id="KW-1133">Transmembrane helix</keyword>
<dbReference type="GO" id="GO:0000155">
    <property type="term" value="F:phosphorelay sensor kinase activity"/>
    <property type="evidence" value="ECO:0007669"/>
    <property type="project" value="InterPro"/>
</dbReference>
<evidence type="ECO:0000256" key="3">
    <source>
        <dbReference type="ARBA" id="ARBA00012438"/>
    </source>
</evidence>
<evidence type="ECO:0000256" key="13">
    <source>
        <dbReference type="ARBA" id="ARBA00023136"/>
    </source>
</evidence>
<feature type="domain" description="Histidine kinase" evidence="15">
    <location>
        <begin position="265"/>
        <end position="482"/>
    </location>
</feature>
<feature type="domain" description="HAMP" evidence="16">
    <location>
        <begin position="198"/>
        <end position="250"/>
    </location>
</feature>
<keyword evidence="4" id="KW-1003">Cell membrane</keyword>
<comment type="subcellular location">
    <subcellularLocation>
        <location evidence="2">Cell membrane</location>
        <topology evidence="2">Multi-pass membrane protein</topology>
    </subcellularLocation>
</comment>
<dbReference type="SMART" id="SM00304">
    <property type="entry name" value="HAMP"/>
    <property type="match status" value="1"/>
</dbReference>
<keyword evidence="13 14" id="KW-0472">Membrane</keyword>
<dbReference type="FunFam" id="3.30.565.10:FF:000006">
    <property type="entry name" value="Sensor histidine kinase WalK"/>
    <property type="match status" value="1"/>
</dbReference>
<keyword evidence="5" id="KW-0597">Phosphoprotein</keyword>
<dbReference type="EC" id="2.7.13.3" evidence="3"/>
<keyword evidence="6" id="KW-0808">Transferase</keyword>
<evidence type="ECO:0000256" key="9">
    <source>
        <dbReference type="ARBA" id="ARBA00022777"/>
    </source>
</evidence>
<evidence type="ECO:0000256" key="6">
    <source>
        <dbReference type="ARBA" id="ARBA00022679"/>
    </source>
</evidence>
<evidence type="ECO:0000256" key="4">
    <source>
        <dbReference type="ARBA" id="ARBA00022475"/>
    </source>
</evidence>
<evidence type="ECO:0000256" key="5">
    <source>
        <dbReference type="ARBA" id="ARBA00022553"/>
    </source>
</evidence>
<dbReference type="InterPro" id="IPR036097">
    <property type="entry name" value="HisK_dim/P_sf"/>
</dbReference>
<dbReference type="PROSITE" id="PS50109">
    <property type="entry name" value="HIS_KIN"/>
    <property type="match status" value="1"/>
</dbReference>
<dbReference type="PANTHER" id="PTHR45528">
    <property type="entry name" value="SENSOR HISTIDINE KINASE CPXA"/>
    <property type="match status" value="1"/>
</dbReference>
<evidence type="ECO:0000256" key="7">
    <source>
        <dbReference type="ARBA" id="ARBA00022692"/>
    </source>
</evidence>
<dbReference type="PROSITE" id="PS50885">
    <property type="entry name" value="HAMP"/>
    <property type="match status" value="1"/>
</dbReference>
<dbReference type="GO" id="GO:0005524">
    <property type="term" value="F:ATP binding"/>
    <property type="evidence" value="ECO:0007669"/>
    <property type="project" value="UniProtKB-KW"/>
</dbReference>
<evidence type="ECO:0000313" key="18">
    <source>
        <dbReference type="Proteomes" id="UP001156102"/>
    </source>
</evidence>
<gene>
    <name evidence="17" type="ORF">NK662_12005</name>
</gene>
<evidence type="ECO:0000256" key="12">
    <source>
        <dbReference type="ARBA" id="ARBA00023012"/>
    </source>
</evidence>